<evidence type="ECO:0000259" key="1">
    <source>
        <dbReference type="Pfam" id="PF07687"/>
    </source>
</evidence>
<dbReference type="SUPFAM" id="SSF53187">
    <property type="entry name" value="Zn-dependent exopeptidases"/>
    <property type="match status" value="1"/>
</dbReference>
<reference evidence="2 3" key="1">
    <citation type="submission" date="2023-07" db="EMBL/GenBank/DDBJ databases">
        <title>Genomic Encyclopedia of Type Strains, Phase IV (KMG-IV): sequencing the most valuable type-strain genomes for metagenomic binning, comparative biology and taxonomic classification.</title>
        <authorList>
            <person name="Goeker M."/>
        </authorList>
    </citation>
    <scope>NUCLEOTIDE SEQUENCE [LARGE SCALE GENOMIC DNA]</scope>
    <source>
        <strain evidence="2 3">DSM 9768</strain>
    </source>
</reference>
<dbReference type="NCBIfam" id="TIGR01891">
    <property type="entry name" value="amidohydrolases"/>
    <property type="match status" value="1"/>
</dbReference>
<dbReference type="PANTHER" id="PTHR11014:SF63">
    <property type="entry name" value="METALLOPEPTIDASE, PUTATIVE (AFU_ORTHOLOGUE AFUA_6G09600)-RELATED"/>
    <property type="match status" value="1"/>
</dbReference>
<sequence length="406" mass="44972">MREQLMTMLEERKEEMIEIRRYLHQYPELSFKETNTAKFIAAFYEGKGVEIERNVGNGYGIVVTIKGEKPGKTIALRADFDALAIKEETDVPFKSKNEGVMHACGHDGHTAYLMVLADCLIQLKSSLPGTIKIIHQHAEEISPGGAKSILDSGILDDVDHIFGAHLMPNEPAGTIGCNSGYTMAGRSSFKLGIQGAGGHGSSPHLANDPIVAGAHFITAIQTIISRRLNPFDTGVITVGSFDGKGARNVIKDRVELEGDARYMSDETRETIESEMHRIVKGVEAEFGVECDFLYESDYPPLYNHPEITEFVKTSLEKTDDPDIKQVIEFPKFSGSEDFAYYLEKIPGTFFFIGCKPSGVEKVYFNHHPKFDMDEESLLVAAKSVGEVVCCYFEQNCSQIGETVEMS</sequence>
<dbReference type="InterPro" id="IPR017439">
    <property type="entry name" value="Amidohydrolase"/>
</dbReference>
<dbReference type="InterPro" id="IPR011650">
    <property type="entry name" value="Peptidase_M20_dimer"/>
</dbReference>
<keyword evidence="3" id="KW-1185">Reference proteome</keyword>
<proteinExistence type="predicted"/>
<evidence type="ECO:0000313" key="3">
    <source>
        <dbReference type="Proteomes" id="UP001230005"/>
    </source>
</evidence>
<dbReference type="Pfam" id="PF01546">
    <property type="entry name" value="Peptidase_M20"/>
    <property type="match status" value="1"/>
</dbReference>
<feature type="domain" description="Peptidase M20 dimerisation" evidence="1">
    <location>
        <begin position="185"/>
        <end position="281"/>
    </location>
</feature>
<dbReference type="CDD" id="cd08021">
    <property type="entry name" value="M20_Acy1_YhaA-like"/>
    <property type="match status" value="1"/>
</dbReference>
<dbReference type="InterPro" id="IPR036264">
    <property type="entry name" value="Bact_exopeptidase_dim_dom"/>
</dbReference>
<name>A0ABT9ZYR9_9BACI</name>
<dbReference type="Gene3D" id="3.30.70.360">
    <property type="match status" value="1"/>
</dbReference>
<dbReference type="Pfam" id="PF07687">
    <property type="entry name" value="M20_dimer"/>
    <property type="match status" value="1"/>
</dbReference>
<dbReference type="Proteomes" id="UP001230005">
    <property type="component" value="Unassembled WGS sequence"/>
</dbReference>
<dbReference type="SUPFAM" id="SSF55031">
    <property type="entry name" value="Bacterial exopeptidase dimerisation domain"/>
    <property type="match status" value="1"/>
</dbReference>
<dbReference type="EMBL" id="JAUSUG010000016">
    <property type="protein sequence ID" value="MDQ0256399.1"/>
    <property type="molecule type" value="Genomic_DNA"/>
</dbReference>
<accession>A0ABT9ZYR9</accession>
<dbReference type="InterPro" id="IPR002933">
    <property type="entry name" value="Peptidase_M20"/>
</dbReference>
<dbReference type="RefSeq" id="WP_307328457.1">
    <property type="nucleotide sequence ID" value="NZ_JAUSUG010000016.1"/>
</dbReference>
<comment type="caution">
    <text evidence="2">The sequence shown here is derived from an EMBL/GenBank/DDBJ whole genome shotgun (WGS) entry which is preliminary data.</text>
</comment>
<protein>
    <submittedName>
        <fullName evidence="2">Amidohydrolase</fullName>
    </submittedName>
</protein>
<dbReference type="Gene3D" id="3.40.630.10">
    <property type="entry name" value="Zn peptidases"/>
    <property type="match status" value="1"/>
</dbReference>
<evidence type="ECO:0000313" key="2">
    <source>
        <dbReference type="EMBL" id="MDQ0256399.1"/>
    </source>
</evidence>
<dbReference type="PIRSF" id="PIRSF005962">
    <property type="entry name" value="Pept_M20D_amidohydro"/>
    <property type="match status" value="1"/>
</dbReference>
<dbReference type="PANTHER" id="PTHR11014">
    <property type="entry name" value="PEPTIDASE M20 FAMILY MEMBER"/>
    <property type="match status" value="1"/>
</dbReference>
<gene>
    <name evidence="2" type="ORF">J2S74_003819</name>
</gene>
<organism evidence="2 3">
    <name type="scientific">Evansella vedderi</name>
    <dbReference type="NCBI Taxonomy" id="38282"/>
    <lineage>
        <taxon>Bacteria</taxon>
        <taxon>Bacillati</taxon>
        <taxon>Bacillota</taxon>
        <taxon>Bacilli</taxon>
        <taxon>Bacillales</taxon>
        <taxon>Bacillaceae</taxon>
        <taxon>Evansella</taxon>
    </lineage>
</organism>